<dbReference type="EMBL" id="JAEAOA010000078">
    <property type="protein sequence ID" value="KAK3604538.1"/>
    <property type="molecule type" value="Genomic_DNA"/>
</dbReference>
<dbReference type="PANTHER" id="PTHR14187:SF5">
    <property type="entry name" value="HEAT SHOCK 70 KDA PROTEIN 12A"/>
    <property type="match status" value="1"/>
</dbReference>
<dbReference type="PANTHER" id="PTHR14187">
    <property type="entry name" value="ALPHA KINASE/ELONGATION FACTOR 2 KINASE"/>
    <property type="match status" value="1"/>
</dbReference>
<reference evidence="1" key="1">
    <citation type="journal article" date="2021" name="Genome Biol. Evol.">
        <title>A High-Quality Reference Genome for a Parasitic Bivalve with Doubly Uniparental Inheritance (Bivalvia: Unionida).</title>
        <authorList>
            <person name="Smith C.H."/>
        </authorList>
    </citation>
    <scope>NUCLEOTIDE SEQUENCE</scope>
    <source>
        <strain evidence="1">CHS0354</strain>
    </source>
</reference>
<comment type="caution">
    <text evidence="1">The sequence shown here is derived from an EMBL/GenBank/DDBJ whole genome shotgun (WGS) entry which is preliminary data.</text>
</comment>
<reference evidence="1" key="3">
    <citation type="submission" date="2023-05" db="EMBL/GenBank/DDBJ databases">
        <authorList>
            <person name="Smith C.H."/>
        </authorList>
    </citation>
    <scope>NUCLEOTIDE SEQUENCE</scope>
    <source>
        <strain evidence="1">CHS0354</strain>
        <tissue evidence="1">Mantle</tissue>
    </source>
</reference>
<dbReference type="Proteomes" id="UP001195483">
    <property type="component" value="Unassembled WGS sequence"/>
</dbReference>
<sequence length="89" mass="10008">MYIFVQGLKKDSQLKDETGKRMPALQVFSLSIQCLMSHLMKMLNKQGTGVQKKEIHWVLAVPAIWNDSAKQFTRTAAEQVVIHVVLPGA</sequence>
<dbReference type="AlphaFoldDB" id="A0AAE0T7D9"/>
<dbReference type="InterPro" id="IPR043129">
    <property type="entry name" value="ATPase_NBD"/>
</dbReference>
<reference evidence="1" key="2">
    <citation type="journal article" date="2021" name="Genome Biol. Evol.">
        <title>Developing a high-quality reference genome for a parasitic bivalve with doubly uniparental inheritance (Bivalvia: Unionida).</title>
        <authorList>
            <person name="Smith C.H."/>
        </authorList>
    </citation>
    <scope>NUCLEOTIDE SEQUENCE</scope>
    <source>
        <strain evidence="1">CHS0354</strain>
        <tissue evidence="1">Mantle</tissue>
    </source>
</reference>
<name>A0AAE0T7D9_9BIVA</name>
<organism evidence="1 2">
    <name type="scientific">Potamilus streckersoni</name>
    <dbReference type="NCBI Taxonomy" id="2493646"/>
    <lineage>
        <taxon>Eukaryota</taxon>
        <taxon>Metazoa</taxon>
        <taxon>Spiralia</taxon>
        <taxon>Lophotrochozoa</taxon>
        <taxon>Mollusca</taxon>
        <taxon>Bivalvia</taxon>
        <taxon>Autobranchia</taxon>
        <taxon>Heteroconchia</taxon>
        <taxon>Palaeoheterodonta</taxon>
        <taxon>Unionida</taxon>
        <taxon>Unionoidea</taxon>
        <taxon>Unionidae</taxon>
        <taxon>Ambleminae</taxon>
        <taxon>Lampsilini</taxon>
        <taxon>Potamilus</taxon>
    </lineage>
</organism>
<proteinExistence type="predicted"/>
<gene>
    <name evidence="1" type="ORF">CHS0354_000359</name>
</gene>
<accession>A0AAE0T7D9</accession>
<dbReference type="Gene3D" id="3.30.420.40">
    <property type="match status" value="1"/>
</dbReference>
<protein>
    <submittedName>
        <fullName evidence="1">Uncharacterized protein</fullName>
    </submittedName>
</protein>
<dbReference type="SUPFAM" id="SSF53067">
    <property type="entry name" value="Actin-like ATPase domain"/>
    <property type="match status" value="1"/>
</dbReference>
<evidence type="ECO:0000313" key="1">
    <source>
        <dbReference type="EMBL" id="KAK3604538.1"/>
    </source>
</evidence>
<evidence type="ECO:0000313" key="2">
    <source>
        <dbReference type="Proteomes" id="UP001195483"/>
    </source>
</evidence>
<keyword evidence="2" id="KW-1185">Reference proteome</keyword>